<dbReference type="EMBL" id="JABFCX010000003">
    <property type="protein sequence ID" value="NNU17230.1"/>
    <property type="molecule type" value="Genomic_DNA"/>
</dbReference>
<sequence length="127" mass="13415">MALSQARRYFPAMSTTPEQPDPRDDAAPETLTYGGGEAEAEPREALPAQEKSARGRALRMMGWTIGVLVLVVVLAVLFVPAQFLEMRLSVLLKLGAGVLATIVLAAGLMATAFYSDASGHDDDAPGV</sequence>
<gene>
    <name evidence="3" type="ORF">HK107_12935</name>
</gene>
<dbReference type="AlphaFoldDB" id="A0A7Y3RNI3"/>
<keyword evidence="2" id="KW-0812">Transmembrane</keyword>
<feature type="region of interest" description="Disordered" evidence="1">
    <location>
        <begin position="1"/>
        <end position="51"/>
    </location>
</feature>
<comment type="caution">
    <text evidence="3">The sequence shown here is derived from an EMBL/GenBank/DDBJ whole genome shotgun (WGS) entry which is preliminary data.</text>
</comment>
<protein>
    <submittedName>
        <fullName evidence="3">Uncharacterized protein</fullName>
    </submittedName>
</protein>
<accession>A0A7Y3RNI3</accession>
<evidence type="ECO:0000313" key="4">
    <source>
        <dbReference type="Proteomes" id="UP000536835"/>
    </source>
</evidence>
<proteinExistence type="predicted"/>
<reference evidence="3 4" key="1">
    <citation type="submission" date="2020-05" db="EMBL/GenBank/DDBJ databases">
        <title>Parvularcula mediterraneae sp. nov., isolated from polypropylene straw from shallow seawater of the seashore of Laganas in Zakynthos island, Greece.</title>
        <authorList>
            <person name="Szabo I."/>
            <person name="Al-Omari J."/>
            <person name="Rado J."/>
            <person name="Szerdahelyi G.S."/>
        </authorList>
    </citation>
    <scope>NUCLEOTIDE SEQUENCE [LARGE SCALE GENOMIC DNA]</scope>
    <source>
        <strain evidence="3 4">ZS-1/3</strain>
    </source>
</reference>
<name>A0A7Y3RNI3_9PROT</name>
<keyword evidence="2" id="KW-0472">Membrane</keyword>
<evidence type="ECO:0000256" key="1">
    <source>
        <dbReference type="SAM" id="MobiDB-lite"/>
    </source>
</evidence>
<feature type="transmembrane region" description="Helical" evidence="2">
    <location>
        <begin position="90"/>
        <end position="114"/>
    </location>
</feature>
<feature type="transmembrane region" description="Helical" evidence="2">
    <location>
        <begin position="61"/>
        <end position="84"/>
    </location>
</feature>
<evidence type="ECO:0000256" key="2">
    <source>
        <dbReference type="SAM" id="Phobius"/>
    </source>
</evidence>
<organism evidence="3 4">
    <name type="scientific">Parvularcula mediterranea</name>
    <dbReference type="NCBI Taxonomy" id="2732508"/>
    <lineage>
        <taxon>Bacteria</taxon>
        <taxon>Pseudomonadati</taxon>
        <taxon>Pseudomonadota</taxon>
        <taxon>Alphaproteobacteria</taxon>
        <taxon>Parvularculales</taxon>
        <taxon>Parvularculaceae</taxon>
        <taxon>Parvularcula</taxon>
    </lineage>
</organism>
<evidence type="ECO:0000313" key="3">
    <source>
        <dbReference type="EMBL" id="NNU17230.1"/>
    </source>
</evidence>
<dbReference type="Proteomes" id="UP000536835">
    <property type="component" value="Unassembled WGS sequence"/>
</dbReference>
<keyword evidence="2" id="KW-1133">Transmembrane helix</keyword>
<keyword evidence="4" id="KW-1185">Reference proteome</keyword>